<evidence type="ECO:0000313" key="2">
    <source>
        <dbReference type="EMBL" id="SUZ60482.1"/>
    </source>
</evidence>
<sequence>MTNRTRLVLLVVTVPILGYTLVGGLLGSVVAREGTYQHLRVFEDVVSLVTNNYVEPVETESIIRGALWGLAEGLDSESSYLTADETKIYTSGSTAGEVGIGLELRRQYYVQVLAARDGSPAAAAGLHAGDFLRAIDNNPTRMMSTVKAHQLLLGAPGSAVRLSVIRDNAADPIELEVIRGSDRSANVSGRVLSPGVGYLRITEFDDDTIRAIESTTDTLKQQGTERLLIDLRNTAVGSFRTGIAAAALFTDADTLVIRETSSAQEPFSGTSQPATIGWPVVLVTNQGTAGAAELFAAALADNDRAESVGLRTAGRAAEQTLVELPEGGGLLLSSTQYLTSSGASIHRAGVDPAVVVQGPLPTLGQNTSKSDEDPVLDRALEHLTTMPTI</sequence>
<dbReference type="SMART" id="SM00228">
    <property type="entry name" value="PDZ"/>
    <property type="match status" value="1"/>
</dbReference>
<dbReference type="GO" id="GO:0007165">
    <property type="term" value="P:signal transduction"/>
    <property type="evidence" value="ECO:0007669"/>
    <property type="project" value="TreeGrafter"/>
</dbReference>
<dbReference type="EMBL" id="UINC01000745">
    <property type="protein sequence ID" value="SUZ60482.1"/>
    <property type="molecule type" value="Genomic_DNA"/>
</dbReference>
<protein>
    <recommendedName>
        <fullName evidence="1">PDZ domain-containing protein</fullName>
    </recommendedName>
</protein>
<dbReference type="SUPFAM" id="SSF50156">
    <property type="entry name" value="PDZ domain-like"/>
    <property type="match status" value="1"/>
</dbReference>
<dbReference type="SMART" id="SM00245">
    <property type="entry name" value="TSPc"/>
    <property type="match status" value="1"/>
</dbReference>
<dbReference type="GO" id="GO:0030288">
    <property type="term" value="C:outer membrane-bounded periplasmic space"/>
    <property type="evidence" value="ECO:0007669"/>
    <property type="project" value="TreeGrafter"/>
</dbReference>
<dbReference type="Pfam" id="PF17820">
    <property type="entry name" value="PDZ_6"/>
    <property type="match status" value="1"/>
</dbReference>
<dbReference type="InterPro" id="IPR041489">
    <property type="entry name" value="PDZ_6"/>
</dbReference>
<dbReference type="Gene3D" id="3.90.226.10">
    <property type="entry name" value="2-enoyl-CoA Hydratase, Chain A, domain 1"/>
    <property type="match status" value="1"/>
</dbReference>
<dbReference type="SUPFAM" id="SSF52096">
    <property type="entry name" value="ClpP/crotonase"/>
    <property type="match status" value="1"/>
</dbReference>
<dbReference type="Gene3D" id="3.30.750.44">
    <property type="match status" value="1"/>
</dbReference>
<name>A0A381P0R2_9ZZZZ</name>
<organism evidence="2">
    <name type="scientific">marine metagenome</name>
    <dbReference type="NCBI Taxonomy" id="408172"/>
    <lineage>
        <taxon>unclassified sequences</taxon>
        <taxon>metagenomes</taxon>
        <taxon>ecological metagenomes</taxon>
    </lineage>
</organism>
<reference evidence="2" key="1">
    <citation type="submission" date="2018-05" db="EMBL/GenBank/DDBJ databases">
        <authorList>
            <person name="Lanie J.A."/>
            <person name="Ng W.-L."/>
            <person name="Kazmierczak K.M."/>
            <person name="Andrzejewski T.M."/>
            <person name="Davidsen T.M."/>
            <person name="Wayne K.J."/>
            <person name="Tettelin H."/>
            <person name="Glass J.I."/>
            <person name="Rusch D."/>
            <person name="Podicherti R."/>
            <person name="Tsui H.-C.T."/>
            <person name="Winkler M.E."/>
        </authorList>
    </citation>
    <scope>NUCLEOTIDE SEQUENCE</scope>
</reference>
<gene>
    <name evidence="2" type="ORF">METZ01_LOCUS13336</name>
</gene>
<dbReference type="GO" id="GO:0004175">
    <property type="term" value="F:endopeptidase activity"/>
    <property type="evidence" value="ECO:0007669"/>
    <property type="project" value="TreeGrafter"/>
</dbReference>
<dbReference type="InterPro" id="IPR001478">
    <property type="entry name" value="PDZ"/>
</dbReference>
<dbReference type="PROSITE" id="PS50106">
    <property type="entry name" value="PDZ"/>
    <property type="match status" value="1"/>
</dbReference>
<dbReference type="PANTHER" id="PTHR32060">
    <property type="entry name" value="TAIL-SPECIFIC PROTEASE"/>
    <property type="match status" value="1"/>
</dbReference>
<dbReference type="InterPro" id="IPR029045">
    <property type="entry name" value="ClpP/crotonase-like_dom_sf"/>
</dbReference>
<dbReference type="InterPro" id="IPR036034">
    <property type="entry name" value="PDZ_sf"/>
</dbReference>
<dbReference type="AlphaFoldDB" id="A0A381P0R2"/>
<dbReference type="Pfam" id="PF03572">
    <property type="entry name" value="Peptidase_S41"/>
    <property type="match status" value="1"/>
</dbReference>
<dbReference type="GO" id="GO:0006508">
    <property type="term" value="P:proteolysis"/>
    <property type="evidence" value="ECO:0007669"/>
    <property type="project" value="InterPro"/>
</dbReference>
<dbReference type="Gene3D" id="2.30.42.10">
    <property type="match status" value="1"/>
</dbReference>
<dbReference type="InterPro" id="IPR005151">
    <property type="entry name" value="Tail-specific_protease"/>
</dbReference>
<proteinExistence type="predicted"/>
<feature type="domain" description="PDZ" evidence="1">
    <location>
        <begin position="87"/>
        <end position="168"/>
    </location>
</feature>
<accession>A0A381P0R2</accession>
<evidence type="ECO:0000259" key="1">
    <source>
        <dbReference type="PROSITE" id="PS50106"/>
    </source>
</evidence>
<dbReference type="GO" id="GO:0008236">
    <property type="term" value="F:serine-type peptidase activity"/>
    <property type="evidence" value="ECO:0007669"/>
    <property type="project" value="InterPro"/>
</dbReference>
<dbReference type="PANTHER" id="PTHR32060:SF30">
    <property type="entry name" value="CARBOXY-TERMINAL PROCESSING PROTEASE CTPA"/>
    <property type="match status" value="1"/>
</dbReference>